<dbReference type="RefSeq" id="WP_036159309.1">
    <property type="nucleotide sequence ID" value="NZ_JAMB01000002.1"/>
</dbReference>
<dbReference type="Proteomes" id="UP000054058">
    <property type="component" value="Unassembled WGS sequence"/>
</dbReference>
<name>X7E7B6_9GAMM</name>
<sequence length="227" mass="26343">MNEIWTSLVSGAFAGAGVVAFLAKFFIENRLKRSLKKYQHDLDARKDTLQTELSLYVHKQNLSFSKYDEAQRDAVKNIYVAVISTSFPRNGFGRFKKTSKSTSSDDFCSLYFQNFSSSFNAFENVYQEISKAYAILEENSIYIEQNMENEVISTLEAVKKHYDQSHDILKRFHNESQLLFKQGTLNINSAPFNFEQFHQNSSSNWVITTTSFRIKLKKYIRKILSPE</sequence>
<comment type="caution">
    <text evidence="2">The sequence shown here is derived from an EMBL/GenBank/DDBJ whole genome shotgun (WGS) entry which is preliminary data.</text>
</comment>
<evidence type="ECO:0000313" key="2">
    <source>
        <dbReference type="EMBL" id="ETX11934.1"/>
    </source>
</evidence>
<keyword evidence="3" id="KW-1185">Reference proteome</keyword>
<keyword evidence="1" id="KW-1133">Transmembrane helix</keyword>
<keyword evidence="1" id="KW-0472">Membrane</keyword>
<gene>
    <name evidence="2" type="ORF">MUS1_07225</name>
</gene>
<evidence type="ECO:0000256" key="1">
    <source>
        <dbReference type="SAM" id="Phobius"/>
    </source>
</evidence>
<proteinExistence type="predicted"/>
<keyword evidence="1" id="KW-0812">Transmembrane</keyword>
<dbReference type="EMBL" id="JAMB01000002">
    <property type="protein sequence ID" value="ETX11934.1"/>
    <property type="molecule type" value="Genomic_DNA"/>
</dbReference>
<reference evidence="2 3" key="1">
    <citation type="submission" date="2014-01" db="EMBL/GenBank/DDBJ databases">
        <title>Marinomonas ushuaiensis DSM 15871 Genome Sequencing.</title>
        <authorList>
            <person name="Lai Q."/>
            <person name="Shao Z.S."/>
        </authorList>
    </citation>
    <scope>NUCLEOTIDE SEQUENCE [LARGE SCALE GENOMIC DNA]</scope>
    <source>
        <strain evidence="2 3">DSM 15871</strain>
    </source>
</reference>
<feature type="transmembrane region" description="Helical" evidence="1">
    <location>
        <begin position="6"/>
        <end position="27"/>
    </location>
</feature>
<organism evidence="2 3">
    <name type="scientific">Marinomonas ushuaiensis DSM 15871</name>
    <dbReference type="NCBI Taxonomy" id="1122207"/>
    <lineage>
        <taxon>Bacteria</taxon>
        <taxon>Pseudomonadati</taxon>
        <taxon>Pseudomonadota</taxon>
        <taxon>Gammaproteobacteria</taxon>
        <taxon>Oceanospirillales</taxon>
        <taxon>Oceanospirillaceae</taxon>
        <taxon>Marinomonas</taxon>
    </lineage>
</organism>
<dbReference type="AlphaFoldDB" id="X7E7B6"/>
<evidence type="ECO:0000313" key="3">
    <source>
        <dbReference type="Proteomes" id="UP000054058"/>
    </source>
</evidence>
<protein>
    <submittedName>
        <fullName evidence="2">Uncharacterized protein</fullName>
    </submittedName>
</protein>
<dbReference type="PATRIC" id="fig|1122207.3.peg.755"/>
<accession>X7E7B6</accession>